<evidence type="ECO:0000313" key="9">
    <source>
        <dbReference type="EMBL" id="AOM80571.1"/>
    </source>
</evidence>
<keyword evidence="4 7" id="KW-0812">Transmembrane</keyword>
<dbReference type="AlphaFoldDB" id="A0A1D7QPQ6"/>
<accession>A0A1D7QPQ6</accession>
<comment type="subcellular location">
    <subcellularLocation>
        <location evidence="1 7">Cell outer membrane</location>
        <topology evidence="1 7">Multi-pass membrane protein</topology>
    </subcellularLocation>
</comment>
<proteinExistence type="inferred from homology"/>
<dbReference type="EMBL" id="CP017141">
    <property type="protein sequence ID" value="AOM80571.1"/>
    <property type="molecule type" value="Genomic_DNA"/>
</dbReference>
<dbReference type="Pfam" id="PF07715">
    <property type="entry name" value="Plug"/>
    <property type="match status" value="1"/>
</dbReference>
<dbReference type="Gene3D" id="2.170.130.10">
    <property type="entry name" value="TonB-dependent receptor, plug domain"/>
    <property type="match status" value="1"/>
</dbReference>
<dbReference type="SUPFAM" id="SSF49464">
    <property type="entry name" value="Carboxypeptidase regulatory domain-like"/>
    <property type="match status" value="1"/>
</dbReference>
<evidence type="ECO:0000313" key="10">
    <source>
        <dbReference type="Proteomes" id="UP000094313"/>
    </source>
</evidence>
<dbReference type="NCBIfam" id="TIGR04056">
    <property type="entry name" value="OMP_RagA_SusC"/>
    <property type="match status" value="1"/>
</dbReference>
<comment type="similarity">
    <text evidence="7">Belongs to the TonB-dependent receptor family.</text>
</comment>
<dbReference type="Gene3D" id="2.40.170.20">
    <property type="entry name" value="TonB-dependent receptor, beta-barrel domain"/>
    <property type="match status" value="1"/>
</dbReference>
<evidence type="ECO:0000256" key="2">
    <source>
        <dbReference type="ARBA" id="ARBA00022448"/>
    </source>
</evidence>
<dbReference type="InterPro" id="IPR037066">
    <property type="entry name" value="Plug_dom_sf"/>
</dbReference>
<dbReference type="Gene3D" id="2.60.40.1120">
    <property type="entry name" value="Carboxypeptidase-like, regulatory domain"/>
    <property type="match status" value="1"/>
</dbReference>
<reference evidence="9 10" key="1">
    <citation type="submission" date="2016-08" db="EMBL/GenBank/DDBJ databases">
        <authorList>
            <person name="Seilhamer J.J."/>
        </authorList>
    </citation>
    <scope>NUCLEOTIDE SEQUENCE [LARGE SCALE GENOMIC DNA]</scope>
    <source>
        <strain evidence="9 10">DX4</strain>
    </source>
</reference>
<evidence type="ECO:0000259" key="8">
    <source>
        <dbReference type="Pfam" id="PF07715"/>
    </source>
</evidence>
<evidence type="ECO:0000256" key="4">
    <source>
        <dbReference type="ARBA" id="ARBA00022692"/>
    </source>
</evidence>
<dbReference type="InterPro" id="IPR012910">
    <property type="entry name" value="Plug_dom"/>
</dbReference>
<dbReference type="KEGG" id="psty:BFS30_01450"/>
<sequence length="1068" mass="119086">MIVSEKDEVGLNGSEKPSLDIVVRGRVVDEKGQGLPGATVKLKGNESKVSIVTSSEGRFSVNVPGENAVLIVSYVGYKTKEVNVSGADVDLVIRLEPVTGQLEEVSVVSTGYQTIPKERSTGSFEKIDNVLLNRTNGSNILTRLEGIIPGLLVDRRLIREGKLSAGNVSIRGLSTLTQAIAVPLIVLDNFPYEGDVNNINPNDIESVTILKDAAAASIWGARAGNGVIVITTKKGMYDKPLQISFNTNLTVTEKPDLFAVRQMSSSDYIDVETTLYNAGFYDGRINNTRSYPYLSPVVELLAQTRPGGTLTLAEANAKIDVLRTYDVRNDYLKYVYRDAMAQQYALSLNGGGRQFSYSISGGYDKNNASIKTSNDYRATLRSDFSYSPVQNLEITAGTFYIQKVNRSAGAFSRLDYNKSILPYTRLADDEGNPLIVGRDRRVKFLNEIANPNYIDWRWRPLAEMNASSNTQKTYDLLLNLTAKYKFSQIISAEIMYQYGRTLTDLKNLQTQESYYTRNQINLLTQFNGSEVIRNLPLGSILGMTTGNNNLSNLRGQLNINKNWNDKHQLNAIAGVEQRENHTSSNSRNVYGYNDQLLTYADVDNKTQFISFSNFVSMPSGINFTDVTSRFTSFYANASYTYNNRYTFSASGRKDAANLFGVNTNLRGAPFYSGGLSWDISREPFYQFLSLPYLKLRTTYGYQGNTNPSLSAYSTIRYGSTNDPDTGLPYADLINPANEELRWERVGMLNFGIDFRLKNNILSGSIEYYTKNVKDALFTAPLDYTTGFRFTTYNSTGLKAKGLDLSFHSTNLSKTSLFKWNTDLILSYNVNKVTELKPVPSQASSFIEVTPVINIFQMVGRPVAAIYSYQWAGLDPQTGDPQGLLNGQISKDYDALINTTPDQLKYNGPATPVYAGAFRNTVSFKNFSLSANITAKFGHFFRRQALDYTALINTAGGIGHPDYSKRWQKPGDEFTTNVPSFIYPNDFSRDQFYAGSAALVEKADHIRLQDIIFSYTLNKPSWPVKNIRFFTNISNLGILWRANKLGIDPEFNLDYPAPRTIAFGLNANL</sequence>
<dbReference type="Pfam" id="PF13715">
    <property type="entry name" value="CarbopepD_reg_2"/>
    <property type="match status" value="1"/>
</dbReference>
<evidence type="ECO:0000256" key="1">
    <source>
        <dbReference type="ARBA" id="ARBA00004571"/>
    </source>
</evidence>
<dbReference type="NCBIfam" id="TIGR04057">
    <property type="entry name" value="SusC_RagA_signa"/>
    <property type="match status" value="1"/>
</dbReference>
<dbReference type="PROSITE" id="PS52016">
    <property type="entry name" value="TONB_DEPENDENT_REC_3"/>
    <property type="match status" value="1"/>
</dbReference>
<keyword evidence="6 7" id="KW-0998">Cell outer membrane</keyword>
<dbReference type="SUPFAM" id="SSF56935">
    <property type="entry name" value="Porins"/>
    <property type="match status" value="1"/>
</dbReference>
<dbReference type="GO" id="GO:0009279">
    <property type="term" value="C:cell outer membrane"/>
    <property type="evidence" value="ECO:0007669"/>
    <property type="project" value="UniProtKB-SubCell"/>
</dbReference>
<keyword evidence="3 7" id="KW-1134">Transmembrane beta strand</keyword>
<gene>
    <name evidence="9" type="ORF">BFS30_01450</name>
</gene>
<dbReference type="InterPro" id="IPR023997">
    <property type="entry name" value="TonB-dep_OMP_SusC/RagA_CS"/>
</dbReference>
<organism evidence="9 10">
    <name type="scientific">Pedobacter steynii</name>
    <dbReference type="NCBI Taxonomy" id="430522"/>
    <lineage>
        <taxon>Bacteria</taxon>
        <taxon>Pseudomonadati</taxon>
        <taxon>Bacteroidota</taxon>
        <taxon>Sphingobacteriia</taxon>
        <taxon>Sphingobacteriales</taxon>
        <taxon>Sphingobacteriaceae</taxon>
        <taxon>Pedobacter</taxon>
    </lineage>
</organism>
<dbReference type="InterPro" id="IPR023996">
    <property type="entry name" value="TonB-dep_OMP_SusC/RagA"/>
</dbReference>
<protein>
    <recommendedName>
        <fullName evidence="8">TonB-dependent receptor plug domain-containing protein</fullName>
    </recommendedName>
</protein>
<feature type="domain" description="TonB-dependent receptor plug" evidence="8">
    <location>
        <begin position="117"/>
        <end position="227"/>
    </location>
</feature>
<dbReference type="InterPro" id="IPR039426">
    <property type="entry name" value="TonB-dep_rcpt-like"/>
</dbReference>
<evidence type="ECO:0000256" key="5">
    <source>
        <dbReference type="ARBA" id="ARBA00023136"/>
    </source>
</evidence>
<dbReference type="Proteomes" id="UP000094313">
    <property type="component" value="Chromosome"/>
</dbReference>
<evidence type="ECO:0000256" key="3">
    <source>
        <dbReference type="ARBA" id="ARBA00022452"/>
    </source>
</evidence>
<dbReference type="InterPro" id="IPR036942">
    <property type="entry name" value="Beta-barrel_TonB_sf"/>
</dbReference>
<keyword evidence="5 7" id="KW-0472">Membrane</keyword>
<keyword evidence="10" id="KW-1185">Reference proteome</keyword>
<evidence type="ECO:0000256" key="6">
    <source>
        <dbReference type="ARBA" id="ARBA00023237"/>
    </source>
</evidence>
<dbReference type="InterPro" id="IPR008969">
    <property type="entry name" value="CarboxyPept-like_regulatory"/>
</dbReference>
<keyword evidence="2 7" id="KW-0813">Transport</keyword>
<evidence type="ECO:0000256" key="7">
    <source>
        <dbReference type="PROSITE-ProRule" id="PRU01360"/>
    </source>
</evidence>
<name>A0A1D7QPQ6_9SPHI</name>